<organism evidence="2 3">
    <name type="scientific">Fonsecaea erecta</name>
    <dbReference type="NCBI Taxonomy" id="1367422"/>
    <lineage>
        <taxon>Eukaryota</taxon>
        <taxon>Fungi</taxon>
        <taxon>Dikarya</taxon>
        <taxon>Ascomycota</taxon>
        <taxon>Pezizomycotina</taxon>
        <taxon>Eurotiomycetes</taxon>
        <taxon>Chaetothyriomycetidae</taxon>
        <taxon>Chaetothyriales</taxon>
        <taxon>Herpotrichiellaceae</taxon>
        <taxon>Fonsecaea</taxon>
    </lineage>
</organism>
<proteinExistence type="predicted"/>
<protein>
    <submittedName>
        <fullName evidence="2">Uncharacterized protein</fullName>
    </submittedName>
</protein>
<evidence type="ECO:0000313" key="2">
    <source>
        <dbReference type="EMBL" id="OAP53833.1"/>
    </source>
</evidence>
<feature type="transmembrane region" description="Helical" evidence="1">
    <location>
        <begin position="12"/>
        <end position="34"/>
    </location>
</feature>
<evidence type="ECO:0000313" key="3">
    <source>
        <dbReference type="Proteomes" id="UP000078343"/>
    </source>
</evidence>
<dbReference type="Proteomes" id="UP000078343">
    <property type="component" value="Unassembled WGS sequence"/>
</dbReference>
<sequence length="139" mass="14641">MPSSGRLAVGYVHVNLLVVPVFFTILGVVPSSVFTQARLSGWHDAMLPKACCQVGPEGNLQTTSKEHAYNLSKNSGQIAHSFHKSLSGKLSNADDGTTTSNRARRITKGPGGHFHFVSVLGKSLGELIGSPANLCAVQA</sequence>
<dbReference type="AlphaFoldDB" id="A0A178Z3R0"/>
<keyword evidence="1" id="KW-0472">Membrane</keyword>
<evidence type="ECO:0000256" key="1">
    <source>
        <dbReference type="SAM" id="Phobius"/>
    </source>
</evidence>
<reference evidence="2 3" key="1">
    <citation type="submission" date="2016-04" db="EMBL/GenBank/DDBJ databases">
        <title>Draft genome of Fonsecaea erecta CBS 125763.</title>
        <authorList>
            <person name="Weiss V.A."/>
            <person name="Vicente V.A."/>
            <person name="Raittz R.T."/>
            <person name="Moreno L.F."/>
            <person name="De Souza E.M."/>
            <person name="Pedrosa F.O."/>
            <person name="Steffens M.B."/>
            <person name="Faoro H."/>
            <person name="Tadra-Sfeir M.Z."/>
            <person name="Najafzadeh M.J."/>
            <person name="Felipe M.S."/>
            <person name="Teixeira M."/>
            <person name="Sun J."/>
            <person name="Xi L."/>
            <person name="Gomes R."/>
            <person name="De Azevedo C.M."/>
            <person name="Salgado C.G."/>
            <person name="Da Silva M.B."/>
            <person name="Nascimento M.F."/>
            <person name="Queiroz-Telles F."/>
            <person name="Attili D.S."/>
            <person name="Gorbushina A."/>
        </authorList>
    </citation>
    <scope>NUCLEOTIDE SEQUENCE [LARGE SCALE GENOMIC DNA]</scope>
    <source>
        <strain evidence="2 3">CBS 125763</strain>
    </source>
</reference>
<keyword evidence="3" id="KW-1185">Reference proteome</keyword>
<gene>
    <name evidence="2" type="ORF">AYL99_11956</name>
</gene>
<dbReference type="EMBL" id="LVYI01000019">
    <property type="protein sequence ID" value="OAP53833.1"/>
    <property type="molecule type" value="Genomic_DNA"/>
</dbReference>
<accession>A0A178Z3R0</accession>
<dbReference type="GeneID" id="30016123"/>
<dbReference type="RefSeq" id="XP_018687200.1">
    <property type="nucleotide sequence ID" value="XM_018843460.1"/>
</dbReference>
<comment type="caution">
    <text evidence="2">The sequence shown here is derived from an EMBL/GenBank/DDBJ whole genome shotgun (WGS) entry which is preliminary data.</text>
</comment>
<name>A0A178Z3R0_9EURO</name>
<keyword evidence="1" id="KW-0812">Transmembrane</keyword>
<keyword evidence="1" id="KW-1133">Transmembrane helix</keyword>